<dbReference type="GO" id="GO:0003677">
    <property type="term" value="F:DNA binding"/>
    <property type="evidence" value="ECO:0007669"/>
    <property type="project" value="InterPro"/>
</dbReference>
<gene>
    <name evidence="2" type="ORF">HS088_TW21G00196</name>
</gene>
<feature type="domain" description="Nuclease associated modular" evidence="1">
    <location>
        <begin position="77"/>
        <end position="104"/>
    </location>
</feature>
<dbReference type="InterPro" id="IPR003611">
    <property type="entry name" value="NUMOD3"/>
</dbReference>
<dbReference type="PANTHER" id="PTHR34199">
    <property type="entry name" value="NUMOD3 MOTIF FAMILY PROTEIN, EXPRESSED"/>
    <property type="match status" value="1"/>
</dbReference>
<dbReference type="FunCoup" id="A0A7J7C1Q3">
    <property type="interactions" value="757"/>
</dbReference>
<dbReference type="AlphaFoldDB" id="A0A7J7C1Q3"/>
<accession>A0A7J7C1Q3</accession>
<keyword evidence="3" id="KW-1185">Reference proteome</keyword>
<dbReference type="PANTHER" id="PTHR34199:SF1">
    <property type="entry name" value="HISTONE-LYSINE N-METHYLTRANSFERASE, H3 LYSINE-79 SPECIFIC-LIKE PROTEIN"/>
    <property type="match status" value="1"/>
</dbReference>
<organism evidence="2 3">
    <name type="scientific">Tripterygium wilfordii</name>
    <name type="common">Thunder God vine</name>
    <dbReference type="NCBI Taxonomy" id="458696"/>
    <lineage>
        <taxon>Eukaryota</taxon>
        <taxon>Viridiplantae</taxon>
        <taxon>Streptophyta</taxon>
        <taxon>Embryophyta</taxon>
        <taxon>Tracheophyta</taxon>
        <taxon>Spermatophyta</taxon>
        <taxon>Magnoliopsida</taxon>
        <taxon>eudicotyledons</taxon>
        <taxon>Gunneridae</taxon>
        <taxon>Pentapetalae</taxon>
        <taxon>rosids</taxon>
        <taxon>fabids</taxon>
        <taxon>Celastrales</taxon>
        <taxon>Celastraceae</taxon>
        <taxon>Tripterygium</taxon>
    </lineage>
</organism>
<evidence type="ECO:0000313" key="3">
    <source>
        <dbReference type="Proteomes" id="UP000593562"/>
    </source>
</evidence>
<comment type="caution">
    <text evidence="2">The sequence shown here is derived from an EMBL/GenBank/DDBJ whole genome shotgun (WGS) entry which is preliminary data.</text>
</comment>
<name>A0A7J7C1Q3_TRIWF</name>
<dbReference type="Proteomes" id="UP000593562">
    <property type="component" value="Unassembled WGS sequence"/>
</dbReference>
<reference evidence="2 3" key="1">
    <citation type="journal article" date="2020" name="Nat. Commun.">
        <title>Genome of Tripterygium wilfordii and identification of cytochrome P450 involved in triptolide biosynthesis.</title>
        <authorList>
            <person name="Tu L."/>
            <person name="Su P."/>
            <person name="Zhang Z."/>
            <person name="Gao L."/>
            <person name="Wang J."/>
            <person name="Hu T."/>
            <person name="Zhou J."/>
            <person name="Zhang Y."/>
            <person name="Zhao Y."/>
            <person name="Liu Y."/>
            <person name="Song Y."/>
            <person name="Tong Y."/>
            <person name="Lu Y."/>
            <person name="Yang J."/>
            <person name="Xu C."/>
            <person name="Jia M."/>
            <person name="Peters R.J."/>
            <person name="Huang L."/>
            <person name="Gao W."/>
        </authorList>
    </citation>
    <scope>NUCLEOTIDE SEQUENCE [LARGE SCALE GENOMIC DNA]</scope>
    <source>
        <strain evidence="3">cv. XIE 37</strain>
        <tissue evidence="2">Leaf</tissue>
    </source>
</reference>
<proteinExistence type="predicted"/>
<evidence type="ECO:0000313" key="2">
    <source>
        <dbReference type="EMBL" id="KAF5728053.1"/>
    </source>
</evidence>
<evidence type="ECO:0000259" key="1">
    <source>
        <dbReference type="Pfam" id="PF07460"/>
    </source>
</evidence>
<dbReference type="InParanoid" id="A0A7J7C1Q3"/>
<dbReference type="Pfam" id="PF07460">
    <property type="entry name" value="NUMOD3"/>
    <property type="match status" value="1"/>
</dbReference>
<protein>
    <submittedName>
        <fullName evidence="2">Inner centromere protein isoform X4</fullName>
    </submittedName>
</protein>
<sequence>MSFTNVWTAYFPRPHPFGVSQNSLRIGRNLIFGKFCLSKSNADSTDKNTWNGEVQVDDYSVSTSIFGDEEDKERQRRRKIGMANKGMVPWNKGKKHSAETRLRIKERTIEAMRNPQVRKKMAEQPHPPHSDEIKARISSSLKKIWAKRLKRKRLGEIIFLSWAKSIAKAAKKGGTDQQELDWDSYDKQEQEIALQESQRAAGKVKAKELAKMRAAQDRIARYALKQKKLEEKARVRREIKRNALKRSKSDLEECVAAQEWKLKQRLMKIRRKVSMNGHVGIQGETVIASVPTWEKLDAELIRGEKTHREVSLEEQIQAAKNKRIEPMAGEVLVALSAVHKSNEARGE</sequence>
<dbReference type="EMBL" id="JAAARO010000021">
    <property type="protein sequence ID" value="KAF5728053.1"/>
    <property type="molecule type" value="Genomic_DNA"/>
</dbReference>